<name>A0A266NCX2_9PSED</name>
<dbReference type="GO" id="GO:0016887">
    <property type="term" value="F:ATP hydrolysis activity"/>
    <property type="evidence" value="ECO:0007669"/>
    <property type="project" value="InterPro"/>
</dbReference>
<evidence type="ECO:0000313" key="5">
    <source>
        <dbReference type="Proteomes" id="UP000215788"/>
    </source>
</evidence>
<dbReference type="SUPFAM" id="SSF52540">
    <property type="entry name" value="P-loop containing nucleoside triphosphate hydrolases"/>
    <property type="match status" value="1"/>
</dbReference>
<dbReference type="InterPro" id="IPR014592">
    <property type="entry name" value="P-loop_UCP034888"/>
</dbReference>
<dbReference type="Proteomes" id="UP000215788">
    <property type="component" value="Unassembled WGS sequence"/>
</dbReference>
<dbReference type="PIRSF" id="PIRSF034888">
    <property type="entry name" value="P-loop_UCP034888"/>
    <property type="match status" value="1"/>
</dbReference>
<evidence type="ECO:0008006" key="6">
    <source>
        <dbReference type="Google" id="ProtNLM"/>
    </source>
</evidence>
<dbReference type="PANTHER" id="PTHR43581:SF2">
    <property type="entry name" value="EXCINUCLEASE ATPASE SUBUNIT"/>
    <property type="match status" value="1"/>
</dbReference>
<feature type="domain" description="DUF3696" evidence="1">
    <location>
        <begin position="333"/>
        <end position="382"/>
    </location>
</feature>
<dbReference type="EMBL" id="NQKI01000011">
    <property type="protein sequence ID" value="OZY59777.1"/>
    <property type="molecule type" value="Genomic_DNA"/>
</dbReference>
<dbReference type="InterPro" id="IPR003959">
    <property type="entry name" value="ATPase_AAA_core"/>
</dbReference>
<dbReference type="InterPro" id="IPR051396">
    <property type="entry name" value="Bact_Antivir_Def_Nuclease"/>
</dbReference>
<dbReference type="Gene3D" id="3.40.50.300">
    <property type="entry name" value="P-loop containing nucleotide triphosphate hydrolases"/>
    <property type="match status" value="1"/>
</dbReference>
<evidence type="ECO:0000259" key="3">
    <source>
        <dbReference type="Pfam" id="PF13304"/>
    </source>
</evidence>
<dbReference type="AlphaFoldDB" id="A0A266NCX2"/>
<feature type="domain" description="Endonuclease GajA/Old nuclease/RecF-like AAA" evidence="2">
    <location>
        <begin position="1"/>
        <end position="76"/>
    </location>
</feature>
<dbReference type="Pfam" id="PF13175">
    <property type="entry name" value="AAA_15"/>
    <property type="match status" value="1"/>
</dbReference>
<dbReference type="InterPro" id="IPR022532">
    <property type="entry name" value="DUF3696"/>
</dbReference>
<sequence>MIGSLGVKNFKCFKSAEIPFKPITVVCGGNGVGKSSMIQTLLLMRQAADQLRKLDDAGVLAEESDVEFPIKLNGPYHLALGNSLRLTNDELESAELEIKISPEVNEAPAVALRFVSDIVNAKVTIQAHYQGGRSTEIFNKTGLLPIFSDQFHYLIAERNGPRDLSDVSDESYITTGLTGEHTADAIARAEAQNHVVDEKLCIVSGSNLFKVQLEGWMRLLVPNIQLVTHPYPEINRVRLSIEKTGTPVNSLSPTSTGFGISYVLPIIVSGLLCPPGAMLIVENPEAHLHPAAQSAVGQFLAVVASTGVQVVIETHSENVINGVRLAAINDLVNSNDVGLIFFSALDGDTQPKIESILVDALAELSAWPRGFFDQQGTDLAALMAARRAKRASMEANK</sequence>
<dbReference type="GO" id="GO:0005524">
    <property type="term" value="F:ATP binding"/>
    <property type="evidence" value="ECO:0007669"/>
    <property type="project" value="InterPro"/>
</dbReference>
<feature type="domain" description="ATPase AAA-type core" evidence="3">
    <location>
        <begin position="224"/>
        <end position="320"/>
    </location>
</feature>
<evidence type="ECO:0000259" key="1">
    <source>
        <dbReference type="Pfam" id="PF12476"/>
    </source>
</evidence>
<evidence type="ECO:0000313" key="4">
    <source>
        <dbReference type="EMBL" id="OZY59777.1"/>
    </source>
</evidence>
<reference evidence="4 5" key="1">
    <citation type="submission" date="2017-08" db="EMBL/GenBank/DDBJ databases">
        <title>Genomic and metabolic characterisation of spoilage-associated Pseudomonas species.</title>
        <authorList>
            <person name="Stanborough T."/>
            <person name="Fegan N."/>
            <person name="Powell S.M."/>
            <person name="Singh T."/>
            <person name="Tamplin M.L."/>
            <person name="Chandry P.S."/>
        </authorList>
    </citation>
    <scope>NUCLEOTIDE SEQUENCE [LARGE SCALE GENOMIC DNA]</scope>
    <source>
        <strain evidence="4 5">L1802</strain>
    </source>
</reference>
<accession>A0A266NCX2</accession>
<dbReference type="Pfam" id="PF13304">
    <property type="entry name" value="AAA_21"/>
    <property type="match status" value="1"/>
</dbReference>
<dbReference type="InterPro" id="IPR041685">
    <property type="entry name" value="AAA_GajA/Old/RecF-like"/>
</dbReference>
<dbReference type="PANTHER" id="PTHR43581">
    <property type="entry name" value="ATP/GTP PHOSPHATASE"/>
    <property type="match status" value="1"/>
</dbReference>
<gene>
    <name evidence="4" type="ORF">CJF39_09525</name>
</gene>
<organism evidence="4 5">
    <name type="scientific">Pseudomonas lundensis</name>
    <dbReference type="NCBI Taxonomy" id="86185"/>
    <lineage>
        <taxon>Bacteria</taxon>
        <taxon>Pseudomonadati</taxon>
        <taxon>Pseudomonadota</taxon>
        <taxon>Gammaproteobacteria</taxon>
        <taxon>Pseudomonadales</taxon>
        <taxon>Pseudomonadaceae</taxon>
        <taxon>Pseudomonas</taxon>
    </lineage>
</organism>
<evidence type="ECO:0000259" key="2">
    <source>
        <dbReference type="Pfam" id="PF13175"/>
    </source>
</evidence>
<proteinExistence type="predicted"/>
<dbReference type="Pfam" id="PF12476">
    <property type="entry name" value="DUF3696"/>
    <property type="match status" value="1"/>
</dbReference>
<dbReference type="OrthoDB" id="3322489at2"/>
<dbReference type="InterPro" id="IPR027417">
    <property type="entry name" value="P-loop_NTPase"/>
</dbReference>
<dbReference type="RefSeq" id="WP_094993182.1">
    <property type="nucleotide sequence ID" value="NZ_NQKI01000011.1"/>
</dbReference>
<protein>
    <recommendedName>
        <fullName evidence="6">DUF3696 domain-containing protein</fullName>
    </recommendedName>
</protein>
<comment type="caution">
    <text evidence="4">The sequence shown here is derived from an EMBL/GenBank/DDBJ whole genome shotgun (WGS) entry which is preliminary data.</text>
</comment>